<dbReference type="Proteomes" id="UP000663848">
    <property type="component" value="Unassembled WGS sequence"/>
</dbReference>
<evidence type="ECO:0000313" key="2">
    <source>
        <dbReference type="EMBL" id="CAF5001796.1"/>
    </source>
</evidence>
<dbReference type="PANTHER" id="PTHR14190:SF7">
    <property type="entry name" value="VACUOLAR PROTEIN SORTING-ASSOCIATED PROTEIN 52 HOMOLOG"/>
    <property type="match status" value="1"/>
</dbReference>
<evidence type="ECO:0000259" key="1">
    <source>
        <dbReference type="Pfam" id="PF20655"/>
    </source>
</evidence>
<organism evidence="2 3">
    <name type="scientific">Rotaria socialis</name>
    <dbReference type="NCBI Taxonomy" id="392032"/>
    <lineage>
        <taxon>Eukaryota</taxon>
        <taxon>Metazoa</taxon>
        <taxon>Spiralia</taxon>
        <taxon>Gnathifera</taxon>
        <taxon>Rotifera</taxon>
        <taxon>Eurotatoria</taxon>
        <taxon>Bdelloidea</taxon>
        <taxon>Philodinida</taxon>
        <taxon>Philodinidae</taxon>
        <taxon>Rotaria</taxon>
    </lineage>
</organism>
<evidence type="ECO:0000313" key="3">
    <source>
        <dbReference type="Proteomes" id="UP000663848"/>
    </source>
</evidence>
<protein>
    <recommendedName>
        <fullName evidence="1">Vps52 C-terminal domain-containing protein</fullName>
    </recommendedName>
</protein>
<dbReference type="GO" id="GO:0019905">
    <property type="term" value="F:syntaxin binding"/>
    <property type="evidence" value="ECO:0007669"/>
    <property type="project" value="TreeGrafter"/>
</dbReference>
<name>A0A822B4I7_9BILA</name>
<dbReference type="PANTHER" id="PTHR14190">
    <property type="entry name" value="SUPPRESSOR OF ACTIN MUTATIONS 2/VACUOLAR PROTEIN SORTING 52"/>
    <property type="match status" value="1"/>
</dbReference>
<dbReference type="AlphaFoldDB" id="A0A822B4I7"/>
<sequence>MSFFSASARPNLKHRATVFSLGNRDCVLKQELEAPIMVPHAQQKADIKVMESLVHQLNLNDFVFQHPFEYLFRSEQFALLDNCCREYLFLCDFFMLDNRAAPKFFMDIFEKTFKLMQKNFESYVSDSFDPIAILLCMHLVYRYQVIANKRSVPILNKFHEILISICENRFEIVMKANIDSVQRVEPHKFSSIELNPHF</sequence>
<dbReference type="GO" id="GO:0006896">
    <property type="term" value="P:Golgi to vacuole transport"/>
    <property type="evidence" value="ECO:0007669"/>
    <property type="project" value="TreeGrafter"/>
</dbReference>
<dbReference type="Pfam" id="PF20655">
    <property type="entry name" value="Vps52_C"/>
    <property type="match status" value="1"/>
</dbReference>
<dbReference type="EMBL" id="CAJOBR010033092">
    <property type="protein sequence ID" value="CAF5001796.1"/>
    <property type="molecule type" value="Genomic_DNA"/>
</dbReference>
<feature type="domain" description="Vps52 C-terminal" evidence="1">
    <location>
        <begin position="3"/>
        <end position="197"/>
    </location>
</feature>
<dbReference type="GO" id="GO:0000938">
    <property type="term" value="C:GARP complex"/>
    <property type="evidence" value="ECO:0007669"/>
    <property type="project" value="TreeGrafter"/>
</dbReference>
<dbReference type="InterPro" id="IPR007258">
    <property type="entry name" value="Vps52"/>
</dbReference>
<dbReference type="GO" id="GO:0032456">
    <property type="term" value="P:endocytic recycling"/>
    <property type="evidence" value="ECO:0007669"/>
    <property type="project" value="TreeGrafter"/>
</dbReference>
<reference evidence="2" key="1">
    <citation type="submission" date="2021-02" db="EMBL/GenBank/DDBJ databases">
        <authorList>
            <person name="Nowell W R."/>
        </authorList>
    </citation>
    <scope>NUCLEOTIDE SEQUENCE</scope>
</reference>
<gene>
    <name evidence="2" type="ORF">QYT958_LOCUS38203</name>
</gene>
<dbReference type="GO" id="GO:0042147">
    <property type="term" value="P:retrograde transport, endosome to Golgi"/>
    <property type="evidence" value="ECO:0007669"/>
    <property type="project" value="TreeGrafter"/>
</dbReference>
<dbReference type="GO" id="GO:0007041">
    <property type="term" value="P:lysosomal transport"/>
    <property type="evidence" value="ECO:0007669"/>
    <property type="project" value="TreeGrafter"/>
</dbReference>
<dbReference type="GO" id="GO:0005829">
    <property type="term" value="C:cytosol"/>
    <property type="evidence" value="ECO:0007669"/>
    <property type="project" value="GOC"/>
</dbReference>
<dbReference type="InterPro" id="IPR048361">
    <property type="entry name" value="Vps52_C"/>
</dbReference>
<accession>A0A822B4I7</accession>
<feature type="non-terminal residue" evidence="2">
    <location>
        <position position="1"/>
    </location>
</feature>
<proteinExistence type="predicted"/>
<comment type="caution">
    <text evidence="2">The sequence shown here is derived from an EMBL/GenBank/DDBJ whole genome shotgun (WGS) entry which is preliminary data.</text>
</comment>